<dbReference type="GO" id="GO:0005737">
    <property type="term" value="C:cytoplasm"/>
    <property type="evidence" value="ECO:0007669"/>
    <property type="project" value="TreeGrafter"/>
</dbReference>
<dbReference type="GO" id="GO:0008962">
    <property type="term" value="F:phosphatidylglycerophosphatase activity"/>
    <property type="evidence" value="ECO:0007669"/>
    <property type="project" value="InterPro"/>
</dbReference>
<dbReference type="PANTHER" id="PTHR19288:SF25">
    <property type="entry name" value="PHOSPHATIDYLGLYCEROPHOSPHATASE GEP4, MITOCHONDRIAL"/>
    <property type="match status" value="1"/>
</dbReference>
<dbReference type="InterPro" id="IPR006549">
    <property type="entry name" value="HAD-SF_hydro_IIIA"/>
</dbReference>
<dbReference type="Gene3D" id="3.40.50.1000">
    <property type="entry name" value="HAD superfamily/HAD-like"/>
    <property type="match status" value="1"/>
</dbReference>
<dbReference type="InterPro" id="IPR023214">
    <property type="entry name" value="HAD_sf"/>
</dbReference>
<evidence type="ECO:0000313" key="1">
    <source>
        <dbReference type="EMBL" id="VFQ95098.1"/>
    </source>
</evidence>
<dbReference type="Proteomes" id="UP000595140">
    <property type="component" value="Unassembled WGS sequence"/>
</dbReference>
<dbReference type="SUPFAM" id="SSF56784">
    <property type="entry name" value="HAD-like"/>
    <property type="match status" value="1"/>
</dbReference>
<dbReference type="NCBIfam" id="TIGR01662">
    <property type="entry name" value="HAD-SF-IIIA"/>
    <property type="match status" value="1"/>
</dbReference>
<dbReference type="EMBL" id="OOIL02005500">
    <property type="protein sequence ID" value="VFQ95098.1"/>
    <property type="molecule type" value="Genomic_DNA"/>
</dbReference>
<dbReference type="AlphaFoldDB" id="A0A484N4A6"/>
<accession>A0A484N4A6</accession>
<dbReference type="NCBIfam" id="TIGR01668">
    <property type="entry name" value="YqeG_hyp_ppase"/>
    <property type="match status" value="1"/>
</dbReference>
<reference evidence="1 2" key="1">
    <citation type="submission" date="2018-04" db="EMBL/GenBank/DDBJ databases">
        <authorList>
            <person name="Vogel A."/>
        </authorList>
    </citation>
    <scope>NUCLEOTIDE SEQUENCE [LARGE SCALE GENOMIC DNA]</scope>
</reference>
<sequence>MYSTSVTPWQNCCYCPIPTQFTSPHSLHFLKKPIRLTLSTAASSVAATPSCCTERGEQRHLRSSEDPGRENLVSHQDCLFSVDEQDISREEDNREPEERFRNPLAVLANMWWAGVKAALGQRINVEGVVSSLGIFAKDKYLVIPHISVPDIRYIDWAELKKRGFEGVVFDKDNSITAPYSLRLWPPLRSSIDQCKALFGDNIAVLSNSAGLIEYDPGFRNARILERAIGIKVIRHKVKKPAGTAEEIERLFGCESSKLIMVGDRPFTDIVYGNRNGFLTVLTEPLSLAEEPFIVKQVRIIERAIVYRWSKKGVRPISHKLVPDCQQCVKDTPM</sequence>
<dbReference type="OrthoDB" id="198652at2759"/>
<dbReference type="InterPro" id="IPR027706">
    <property type="entry name" value="PGP_Pase"/>
</dbReference>
<dbReference type="InterPro" id="IPR010021">
    <property type="entry name" value="PGPP1/Gep4"/>
</dbReference>
<keyword evidence="2" id="KW-1185">Reference proteome</keyword>
<evidence type="ECO:0008006" key="3">
    <source>
        <dbReference type="Google" id="ProtNLM"/>
    </source>
</evidence>
<proteinExistence type="predicted"/>
<name>A0A484N4A6_9ASTE</name>
<organism evidence="1 2">
    <name type="scientific">Cuscuta campestris</name>
    <dbReference type="NCBI Taxonomy" id="132261"/>
    <lineage>
        <taxon>Eukaryota</taxon>
        <taxon>Viridiplantae</taxon>
        <taxon>Streptophyta</taxon>
        <taxon>Embryophyta</taxon>
        <taxon>Tracheophyta</taxon>
        <taxon>Spermatophyta</taxon>
        <taxon>Magnoliopsida</taxon>
        <taxon>eudicotyledons</taxon>
        <taxon>Gunneridae</taxon>
        <taxon>Pentapetalae</taxon>
        <taxon>asterids</taxon>
        <taxon>lamiids</taxon>
        <taxon>Solanales</taxon>
        <taxon>Convolvulaceae</taxon>
        <taxon>Cuscuteae</taxon>
        <taxon>Cuscuta</taxon>
        <taxon>Cuscuta subgen. Grammica</taxon>
        <taxon>Cuscuta sect. Cleistogrammica</taxon>
    </lineage>
</organism>
<dbReference type="InterPro" id="IPR036412">
    <property type="entry name" value="HAD-like_sf"/>
</dbReference>
<dbReference type="PANTHER" id="PTHR19288">
    <property type="entry name" value="4-NITROPHENYLPHOSPHATASE-RELATED"/>
    <property type="match status" value="1"/>
</dbReference>
<evidence type="ECO:0000313" key="2">
    <source>
        <dbReference type="Proteomes" id="UP000595140"/>
    </source>
</evidence>
<dbReference type="Pfam" id="PF09419">
    <property type="entry name" value="PGP_phosphatase"/>
    <property type="match status" value="1"/>
</dbReference>
<protein>
    <recommendedName>
        <fullName evidence="3">Phosphatidylglycerophosphatase</fullName>
    </recommendedName>
</protein>
<dbReference type="FunFam" id="3.40.50.1000:FF:000148">
    <property type="entry name" value="Haloacid dehalogenase superfamily protein"/>
    <property type="match status" value="1"/>
</dbReference>
<gene>
    <name evidence="1" type="ORF">CCAM_LOCUS36874</name>
</gene>